<dbReference type="Pfam" id="PF04402">
    <property type="entry name" value="SIMPL"/>
    <property type="match status" value="1"/>
</dbReference>
<dbReference type="InterPro" id="IPR052022">
    <property type="entry name" value="26kDa_periplasmic_antigen"/>
</dbReference>
<dbReference type="STRING" id="565045.NOR51B_2239"/>
<dbReference type="Gene3D" id="3.30.110.170">
    <property type="entry name" value="Protein of unknown function (DUF541), domain 1"/>
    <property type="match status" value="1"/>
</dbReference>
<dbReference type="GO" id="GO:0006974">
    <property type="term" value="P:DNA damage response"/>
    <property type="evidence" value="ECO:0007669"/>
    <property type="project" value="TreeGrafter"/>
</dbReference>
<dbReference type="AlphaFoldDB" id="B8KQT3"/>
<sequence length="231" mass="24407">MEHVMRIVVVALFSLVLTLPAMAGEPSTITTSGVGEINLVPDLARLSMTVEASSTDSSEAANEVAKTVSSILAMLSEKGVANTDVQSTAARVSPKTRWDPETREQRFEGYNVSRELAVTLRDLAALSTVIERSVALGVDRLSPPQLDSSEREAISRQALTLAYEDALARANVLAEAAAIKVTGALSIDAQGNSPPPRPPMRLAAADSMTESFEVGELTIASRITVVFSAAP</sequence>
<feature type="chain" id="PRO_5002875900" description="DUF541 domain-containing protein" evidence="1">
    <location>
        <begin position="24"/>
        <end position="231"/>
    </location>
</feature>
<feature type="signal peptide" evidence="1">
    <location>
        <begin position="1"/>
        <end position="23"/>
    </location>
</feature>
<dbReference type="PANTHER" id="PTHR34387:SF2">
    <property type="entry name" value="SLR1258 PROTEIN"/>
    <property type="match status" value="1"/>
</dbReference>
<protein>
    <recommendedName>
        <fullName evidence="4">DUF541 domain-containing protein</fullName>
    </recommendedName>
</protein>
<keyword evidence="3" id="KW-1185">Reference proteome</keyword>
<evidence type="ECO:0000313" key="2">
    <source>
        <dbReference type="EMBL" id="EED36289.1"/>
    </source>
</evidence>
<name>B8KQT3_9GAMM</name>
<evidence type="ECO:0000313" key="3">
    <source>
        <dbReference type="Proteomes" id="UP000004699"/>
    </source>
</evidence>
<organism evidence="2 3">
    <name type="scientific">Luminiphilus syltensis NOR5-1B</name>
    <dbReference type="NCBI Taxonomy" id="565045"/>
    <lineage>
        <taxon>Bacteria</taxon>
        <taxon>Pseudomonadati</taxon>
        <taxon>Pseudomonadota</taxon>
        <taxon>Gammaproteobacteria</taxon>
        <taxon>Cellvibrionales</taxon>
        <taxon>Halieaceae</taxon>
        <taxon>Luminiphilus</taxon>
    </lineage>
</organism>
<dbReference type="eggNOG" id="COG2968">
    <property type="taxonomic scope" value="Bacteria"/>
</dbReference>
<keyword evidence="1" id="KW-0732">Signal</keyword>
<gene>
    <name evidence="2" type="ORF">NOR51B_2239</name>
</gene>
<dbReference type="InterPro" id="IPR007497">
    <property type="entry name" value="SIMPL/DUF541"/>
</dbReference>
<dbReference type="Gene3D" id="3.30.70.2970">
    <property type="entry name" value="Protein of unknown function (DUF541), domain 2"/>
    <property type="match status" value="1"/>
</dbReference>
<dbReference type="OrthoDB" id="5985609at2"/>
<evidence type="ECO:0008006" key="4">
    <source>
        <dbReference type="Google" id="ProtNLM"/>
    </source>
</evidence>
<dbReference type="Proteomes" id="UP000004699">
    <property type="component" value="Unassembled WGS sequence"/>
</dbReference>
<reference evidence="3" key="1">
    <citation type="journal article" date="2013" name="BMC Microbiol.">
        <title>Taxonomy and evolution of bacteriochlorophyll a-containing members of the OM60/NOR5 clade of marine gammaproteobacteria: description of Luminiphilus syltensis gen. nov., sp. nov., reclassification of Haliea rubra as Pseudohaliea rubra gen. nov., comb. nov., and emendation of Chromatocurvus halotolerans.</title>
        <authorList>
            <person name="Spring S."/>
            <person name="Riedel T."/>
            <person name="Sproer C."/>
            <person name="Yan S."/>
            <person name="Harder J."/>
            <person name="Fuchs B.M."/>
        </authorList>
    </citation>
    <scope>NUCLEOTIDE SEQUENCE [LARGE SCALE GENOMIC DNA]</scope>
    <source>
        <strain evidence="3">NOR51-B</strain>
    </source>
</reference>
<accession>B8KQT3</accession>
<dbReference type="HOGENOM" id="CLU_080344_1_2_6"/>
<proteinExistence type="predicted"/>
<evidence type="ECO:0000256" key="1">
    <source>
        <dbReference type="SAM" id="SignalP"/>
    </source>
</evidence>
<dbReference type="PANTHER" id="PTHR34387">
    <property type="entry name" value="SLR1258 PROTEIN"/>
    <property type="match status" value="1"/>
</dbReference>
<dbReference type="EMBL" id="DS999411">
    <property type="protein sequence ID" value="EED36289.1"/>
    <property type="molecule type" value="Genomic_DNA"/>
</dbReference>